<proteinExistence type="predicted"/>
<gene>
    <name evidence="1" type="ORF">D5086_028566</name>
</gene>
<comment type="caution">
    <text evidence="1">The sequence shown here is derived from an EMBL/GenBank/DDBJ whole genome shotgun (WGS) entry which is preliminary data.</text>
</comment>
<sequence>MATPKQHIEHIRKTTFSIGGEKNPLAPMLDQAVKYLSAELYAKDVHFLMELIQNAEDNEYLEGVDPSLEFVITSQDITNTGAPATLLIFNNEKGFSAKNIESICNVGNSTKKGNRKRGYIGEKGIGFKSVFLIAAQPCIFSNGYQIRFNEKPCPHCNLGYIVPEWVDDSPSLSDIKQIYGSASTLPTTTLILPLKPDKVNPVKQQLNSIHPEILLFLSKIKRLSVREENEDPRLNTVSAVAITRETNFLQRKNIDAESYTLHLSADENSDEFEKECSYYLWKQKFPVRQENKVDMRMEVEDWVITLAFPNGERLHRGMEHSPGIYAFLPTEMVTNFPFIIQADFILASSRETIRWDNIWNQGILDCVPFAFIEAFVSLVKTVHGAPASSLPRMFKFLPVHSSPLEKLNSVRESIKAKLAEKDIIPSESSTAQQFFHKPREVGRLMPAFWSILKKTREQGVSLHKLSSHGCYVLNSSFDEPEYDHILDFLGVRPVSSEWYVKCIQGSNIVMGVSEETYLELLHFLAVNWQSEFHRTGMGNIPLIKYVSTDGSVSLCSVNESAQRNGKTLCLSRQSCHVSWLIDWNREFRCMANLFFMPRTTQEALCSSSNKEMVLNWLVDLVNIGALSVYDYAVCYGDQVSCDRKLVIAYAHFLHHSVLNDYLSEREVVSLCGKMPLVDSYGRVIKARNAVLVPANESKWVQLIGSNPWSGESYVELGEDYLQPACFAGTSTSGKQLMNFLKIYVKASDIPHISPPNAGIPTASTPLTKQNAFLLLDWIRELKWRGNHIPARFMACIQEGSWLKITMNGSPGYKPPSQSFLLASSNTSSKWGNILQSASVLVDIPLIDQGFYGPKITGYREELRTVGVMFEYGEACKFIGNHLMSLAASSALTKSNVISILNFIKFLRQNFLSPDEFIGRIKEERWLRTCWGDRSPVGSVLYDQEWTTARQISDIPFIDEDYYGEDILFFKPELQLLGVVVGFSGSYQLVVDCFKSPSCLSTLTKEAFLLVLDCMHHSRSAHKLVNAVKSTKCLKTNLGYKCPGECFLFHPEWGCLLKVFGGFPLVDCNFYGSSIISHNTELKELGVKVDFEDAVRVFVRTFMKQASLSSITKENVFSFISCYRKLKGTPNKFPSDLKKCIREEKWLRTRLGDYRSPRDCILFGPEWELIYPITRLPFIDDSDKYYGIGIHEYRKELKSMGVVVEFKAGVKFAAAGLSFPQNPRDIAPRNVLSLLECIRALLQEKDYSFPDAFLKQTSRGWLKTHAGFRSPGNCCLFNSRWSSHVRPTDGPFIDEDFYGSDIKLYSKELRAIGVDEEKVCSLLASHLDSHSEFDTIVRVYDFLRENKWKPDSDATRKIWIPDGIENGMWVNPEECALHDKNGLFGLQLNVLENYYMPELLNFFSSSFNVKSNPSFDDYCKLWKVWESLGRPLTHAECCAFWECAIMQRSSRAEKTLADDLVELPVVLGSGEILLSSKSDVFIADDLLLKDLFENSSRPIFVWCPKSNLPSLPRTRLLEVYRKIGVRTISESVLMEELSLADGVELSQMDSRDAGIGKELIRLILGFLADPSLDMEATKRHGAVQCLLNLKVLETMEPITVGYSLLLSDGEPLKVKASRMIRWDKECSKFFTQKMDKAGGQKNLIEYATSFSEVIARGVLWDKEDQIKALSELIKVAFLLNFDEQAVQFLMKSNNLQTFLEDEELLDAAFPSAVKYLSAELYTKDVHFLMELIQNAEDNEYLEGVDPSLEFVITSRDITNTGAPATLLIFNNEKGFSAKNIESICNVGNSTKKGNRKRGYIGEKGIGFKSVFLIAAQPYIFSNGYQIRFNEKPCPHCNLGYIVPEWVDDSPSLSDIKQIYGSASSLPTTTLILPLKPDKVNPVKQQLSSIHPEILLFLSKIKRLSVREENADPKLNTVSAVAITKETNFVQRKNMDAESYTLHLSADENSDEFEKECSYYLWKQKFPVRQENRVDMRMGVEDWVITLAFPNGERLHRGMKYSPGIYAFLPTEMVTDFPFIIQADFILASSRETIRWDNIWNQGIIDCVPFAFIEALISLVKTVDGAPVSSLPRMFKFLPVHSSPYEKLNSVRESIKAKLAEKDIIPSESSTAQQFFHKPREVGRLMPAFWNILKKTRERGVSLHKLSSHGCYVLNCSFDKPEYDDILDFLGVRPVSSEWYVKCIQGSNIVMGVSEETYLELLHFLAVNWQSGFHSTGMGNIPLIKYVGTDGSVSLCSVNESAQPHGKTVCLSQKSSRVSWLIDWNREFRCMANHFFVPRTTQEAICSSSNKELVLKWLVDLIKIKALSVYHYADLYGDQVSCNQKLVIAYAHFLYHSFLNDYLSEREVVSLCGKMPLVDSYGHVIKARNAVLVPATESKWVQLIGSNPWRGESYVELGEDYLHPAYFAGTSTVGNQLMNFLKDYVKASDIPHISPPNAGIPTASTPLTKQNAFLLLDWIRELKQSGNGIPARFLACIQEGSWLKTTMNGSPGYKPPSQSFLLASSNRSSNWGSILQSASVLVDIPLIDQGFYGLKITEYREELRTVGVMFEYGEACEFIGNHLMSLAGSSALTKSNVISILNFIRFLRKNLLSLDKFIGRIKEERWLRTCWGDRSPVGSVLYDQEWTTARQISDIPFIDQDYYGEDILDFKPELKLLGVVVGFNGSYQLVVDCFKSPSCLSTLTKEAFLLVLDCMHHSRSAHKLVNAVKSTKCLKTNLGYKCPGDCFLFHPEWGCLLKVFGGFPLVDSNFYGSSIISHNTELKELGVKVDFEDAVRVFVHTFMKQASLSSITKENVFSFISCYRKLKGTPNKFPSDLKKCIREVKWLRTRLGDYRSPRDCILFGPEWELIYPITRLPFIDDSDKYYGNGIHEYRKELKSMGVVVEFKAGVKFAAAGLSLPQNPRDIAPGNVLSLLECIRALLQEKDYSFPDVFRKNISRGWLKTHAGFRSPGNCCLFNSRWSSHVRPTDGPFIDEDFYGSDIKLYSKELRAIGVHEEKVCSLLASHLDSHSEFDTIVRVYDFLRENKWKPDSDATRKIWIPDGLENGMWVDPEECALHDKNGLFGLQLNVLENHYKPKLLHFFSSSFNVKSNPSFDDYCKLWKVWESLGRPLTHAECCAFWECVIMQRSSRAEKTLADDLVELPVVLASGEILLSSKSDVFIADDLLLKDLFENSSCPIFVWCPKPNLPSLPRTRLLEVYRKIGVRTISESVLMEELSLADGVELSQMDSRDAGIGKELIRLILGFLADPSLDMEATKRHGAVQCLLNLKVLETMEPITVGYSLLLSDGEPLKVKASRMIRWDKECSKFFTQKMDKAGGQKNLIEYATSFSEVIARGVLWDKEDQIKALSELIKVAFLLNFDEQAVQFLMKSNNLQTFLEDEELLNAAFPSV</sequence>
<name>A0ACC4AYI5_POPAL</name>
<organism evidence="1 2">
    <name type="scientific">Populus alba</name>
    <name type="common">White poplar</name>
    <dbReference type="NCBI Taxonomy" id="43335"/>
    <lineage>
        <taxon>Eukaryota</taxon>
        <taxon>Viridiplantae</taxon>
        <taxon>Streptophyta</taxon>
        <taxon>Embryophyta</taxon>
        <taxon>Tracheophyta</taxon>
        <taxon>Spermatophyta</taxon>
        <taxon>Magnoliopsida</taxon>
        <taxon>eudicotyledons</taxon>
        <taxon>Gunneridae</taxon>
        <taxon>Pentapetalae</taxon>
        <taxon>rosids</taxon>
        <taxon>fabids</taxon>
        <taxon>Malpighiales</taxon>
        <taxon>Salicaceae</taxon>
        <taxon>Saliceae</taxon>
        <taxon>Populus</taxon>
    </lineage>
</organism>
<evidence type="ECO:0000313" key="2">
    <source>
        <dbReference type="Proteomes" id="UP000309997"/>
    </source>
</evidence>
<dbReference type="EMBL" id="RCHU02000015">
    <property type="protein sequence ID" value="KAL3571317.1"/>
    <property type="molecule type" value="Genomic_DNA"/>
</dbReference>
<protein>
    <submittedName>
        <fullName evidence="1">Uncharacterized protein</fullName>
    </submittedName>
</protein>
<accession>A0ACC4AYI5</accession>
<reference evidence="1 2" key="1">
    <citation type="journal article" date="2024" name="Plant Biotechnol. J.">
        <title>Genome and CRISPR/Cas9 system of a widespread forest tree (Populus alba) in the world.</title>
        <authorList>
            <person name="Liu Y.J."/>
            <person name="Jiang P.F."/>
            <person name="Han X.M."/>
            <person name="Li X.Y."/>
            <person name="Wang H.M."/>
            <person name="Wang Y.J."/>
            <person name="Wang X.X."/>
            <person name="Zeng Q.Y."/>
        </authorList>
    </citation>
    <scope>NUCLEOTIDE SEQUENCE [LARGE SCALE GENOMIC DNA]</scope>
    <source>
        <strain evidence="2">cv. PAL-ZL1</strain>
    </source>
</reference>
<evidence type="ECO:0000313" key="1">
    <source>
        <dbReference type="EMBL" id="KAL3571317.1"/>
    </source>
</evidence>
<dbReference type="Proteomes" id="UP000309997">
    <property type="component" value="Unassembled WGS sequence"/>
</dbReference>
<keyword evidence="2" id="KW-1185">Reference proteome</keyword>